<evidence type="ECO:0000313" key="2">
    <source>
        <dbReference type="Proteomes" id="UP001234297"/>
    </source>
</evidence>
<proteinExistence type="predicted"/>
<dbReference type="EMBL" id="CM056815">
    <property type="protein sequence ID" value="KAJ8630504.1"/>
    <property type="molecule type" value="Genomic_DNA"/>
</dbReference>
<protein>
    <submittedName>
        <fullName evidence="1">Uncharacterized protein</fullName>
    </submittedName>
</protein>
<keyword evidence="2" id="KW-1185">Reference proteome</keyword>
<sequence>MANLDIVPVNGNAGGLVIFGVMISLFTSTRRKNDKSPIPLGWHKFLNSKTGEIHYGKEAFSAVGAAETMSGHGRNPGLDLKLNLSPPANRQRVESPNRSASPMSPTSTPTSCVSTEVNMMVDGDGGQALQASNSPDAMSMVLVGCPRCLMYVMLSDEEEPKCPKCKSSVLLDFQSHHNTTTTTTNKKKKRKN</sequence>
<name>A0ACC2LAJ2_PERAE</name>
<organism evidence="1 2">
    <name type="scientific">Persea americana</name>
    <name type="common">Avocado</name>
    <dbReference type="NCBI Taxonomy" id="3435"/>
    <lineage>
        <taxon>Eukaryota</taxon>
        <taxon>Viridiplantae</taxon>
        <taxon>Streptophyta</taxon>
        <taxon>Embryophyta</taxon>
        <taxon>Tracheophyta</taxon>
        <taxon>Spermatophyta</taxon>
        <taxon>Magnoliopsida</taxon>
        <taxon>Magnoliidae</taxon>
        <taxon>Laurales</taxon>
        <taxon>Lauraceae</taxon>
        <taxon>Persea</taxon>
    </lineage>
</organism>
<accession>A0ACC2LAJ2</accession>
<reference evidence="1 2" key="1">
    <citation type="journal article" date="2022" name="Hortic Res">
        <title>A haplotype resolved chromosomal level avocado genome allows analysis of novel avocado genes.</title>
        <authorList>
            <person name="Nath O."/>
            <person name="Fletcher S.J."/>
            <person name="Hayward A."/>
            <person name="Shaw L.M."/>
            <person name="Masouleh A.K."/>
            <person name="Furtado A."/>
            <person name="Henry R.J."/>
            <person name="Mitter N."/>
        </authorList>
    </citation>
    <scope>NUCLEOTIDE SEQUENCE [LARGE SCALE GENOMIC DNA]</scope>
    <source>
        <strain evidence="2">cv. Hass</strain>
    </source>
</reference>
<evidence type="ECO:0000313" key="1">
    <source>
        <dbReference type="EMBL" id="KAJ8630504.1"/>
    </source>
</evidence>
<dbReference type="Proteomes" id="UP001234297">
    <property type="component" value="Chromosome 7"/>
</dbReference>
<gene>
    <name evidence="1" type="ORF">MRB53_023827</name>
</gene>
<comment type="caution">
    <text evidence="1">The sequence shown here is derived from an EMBL/GenBank/DDBJ whole genome shotgun (WGS) entry which is preliminary data.</text>
</comment>